<dbReference type="GO" id="GO:0044547">
    <property type="term" value="F:DNA topoisomerase binding"/>
    <property type="evidence" value="ECO:0007669"/>
    <property type="project" value="TreeGrafter"/>
</dbReference>
<name>A0A2A3EMI9_APICC</name>
<dbReference type="EMBL" id="KZ288210">
    <property type="protein sequence ID" value="PBC32975.1"/>
    <property type="molecule type" value="Genomic_DNA"/>
</dbReference>
<dbReference type="GO" id="GO:0000014">
    <property type="term" value="F:single-stranded DNA endodeoxyribonuclease activity"/>
    <property type="evidence" value="ECO:0007669"/>
    <property type="project" value="TreeGrafter"/>
</dbReference>
<dbReference type="OrthoDB" id="10032414at2759"/>
<keyword evidence="3" id="KW-1185">Reference proteome</keyword>
<gene>
    <name evidence="2" type="ORF">APICC_01648</name>
</gene>
<dbReference type="GO" id="GO:0042800">
    <property type="term" value="F:histone H3K4 methyltransferase activity"/>
    <property type="evidence" value="ECO:0007669"/>
    <property type="project" value="TreeGrafter"/>
</dbReference>
<dbReference type="Proteomes" id="UP000242457">
    <property type="component" value="Unassembled WGS sequence"/>
</dbReference>
<evidence type="ECO:0000313" key="3">
    <source>
        <dbReference type="Proteomes" id="UP000242457"/>
    </source>
</evidence>
<dbReference type="GO" id="GO:0000729">
    <property type="term" value="P:DNA double-strand break processing"/>
    <property type="evidence" value="ECO:0007669"/>
    <property type="project" value="TreeGrafter"/>
</dbReference>
<dbReference type="GO" id="GO:0006303">
    <property type="term" value="P:double-strand break repair via nonhomologous end joining"/>
    <property type="evidence" value="ECO:0007669"/>
    <property type="project" value="TreeGrafter"/>
</dbReference>
<dbReference type="GO" id="GO:0032259">
    <property type="term" value="P:methylation"/>
    <property type="evidence" value="ECO:0007669"/>
    <property type="project" value="UniProtKB-KW"/>
</dbReference>
<evidence type="ECO:0000313" key="2">
    <source>
        <dbReference type="EMBL" id="PBC32975.1"/>
    </source>
</evidence>
<dbReference type="GO" id="GO:0035861">
    <property type="term" value="C:site of double-strand break"/>
    <property type="evidence" value="ECO:0007669"/>
    <property type="project" value="TreeGrafter"/>
</dbReference>
<dbReference type="GO" id="GO:0003697">
    <property type="term" value="F:single-stranded DNA binding"/>
    <property type="evidence" value="ECO:0007669"/>
    <property type="project" value="TreeGrafter"/>
</dbReference>
<dbReference type="PANTHER" id="PTHR46060">
    <property type="entry name" value="MARINER MOS1 TRANSPOSASE-LIKE PROTEIN"/>
    <property type="match status" value="1"/>
</dbReference>
<sequence>MNSQKKHLRNVIYCFKKGDSANSTADEICTVYGSDATIITIIRNWFKRFRASNFDLKNEGHSSRPAMRFYQGYAR</sequence>
<dbReference type="Pfam" id="PF17906">
    <property type="entry name" value="HTH_48"/>
    <property type="match status" value="1"/>
</dbReference>
<reference evidence="2 3" key="1">
    <citation type="submission" date="2014-07" db="EMBL/GenBank/DDBJ databases">
        <title>Genomic and transcriptomic analysis on Apis cerana provide comprehensive insights into honey bee biology.</title>
        <authorList>
            <person name="Diao Q."/>
            <person name="Sun L."/>
            <person name="Zheng H."/>
            <person name="Zheng H."/>
            <person name="Xu S."/>
            <person name="Wang S."/>
            <person name="Zeng Z."/>
            <person name="Hu F."/>
            <person name="Su S."/>
            <person name="Wu J."/>
        </authorList>
    </citation>
    <scope>NUCLEOTIDE SEQUENCE [LARGE SCALE GENOMIC DNA]</scope>
    <source>
        <tissue evidence="2">Pupae without intestine</tissue>
    </source>
</reference>
<dbReference type="PANTHER" id="PTHR46060:SF2">
    <property type="entry name" value="HISTONE-LYSINE N-METHYLTRANSFERASE SETMAR"/>
    <property type="match status" value="1"/>
</dbReference>
<dbReference type="STRING" id="94128.A0A2A3EMI9"/>
<protein>
    <submittedName>
        <fullName evidence="2">Histone-lysine N-methyltransferase SETMAR</fullName>
    </submittedName>
</protein>
<keyword evidence="2" id="KW-0808">Transferase</keyword>
<evidence type="ECO:0000259" key="1">
    <source>
        <dbReference type="Pfam" id="PF17906"/>
    </source>
</evidence>
<dbReference type="GO" id="GO:0046975">
    <property type="term" value="F:histone H3K36 methyltransferase activity"/>
    <property type="evidence" value="ECO:0007669"/>
    <property type="project" value="TreeGrafter"/>
</dbReference>
<accession>A0A2A3EMI9</accession>
<dbReference type="InterPro" id="IPR041426">
    <property type="entry name" value="Mos1_HTH"/>
</dbReference>
<dbReference type="GO" id="GO:0003690">
    <property type="term" value="F:double-stranded DNA binding"/>
    <property type="evidence" value="ECO:0007669"/>
    <property type="project" value="TreeGrafter"/>
</dbReference>
<dbReference type="GO" id="GO:0044774">
    <property type="term" value="P:mitotic DNA integrity checkpoint signaling"/>
    <property type="evidence" value="ECO:0007669"/>
    <property type="project" value="TreeGrafter"/>
</dbReference>
<dbReference type="GO" id="GO:0005634">
    <property type="term" value="C:nucleus"/>
    <property type="evidence" value="ECO:0007669"/>
    <property type="project" value="TreeGrafter"/>
</dbReference>
<organism evidence="2 3">
    <name type="scientific">Apis cerana cerana</name>
    <name type="common">Oriental honeybee</name>
    <dbReference type="NCBI Taxonomy" id="94128"/>
    <lineage>
        <taxon>Eukaryota</taxon>
        <taxon>Metazoa</taxon>
        <taxon>Ecdysozoa</taxon>
        <taxon>Arthropoda</taxon>
        <taxon>Hexapoda</taxon>
        <taxon>Insecta</taxon>
        <taxon>Pterygota</taxon>
        <taxon>Neoptera</taxon>
        <taxon>Endopterygota</taxon>
        <taxon>Hymenoptera</taxon>
        <taxon>Apocrita</taxon>
        <taxon>Aculeata</taxon>
        <taxon>Apoidea</taxon>
        <taxon>Anthophila</taxon>
        <taxon>Apidae</taxon>
        <taxon>Apis</taxon>
    </lineage>
</organism>
<dbReference type="Gene3D" id="1.10.10.1450">
    <property type="match status" value="1"/>
</dbReference>
<keyword evidence="2" id="KW-0489">Methyltransferase</keyword>
<dbReference type="GO" id="GO:0000793">
    <property type="term" value="C:condensed chromosome"/>
    <property type="evidence" value="ECO:0007669"/>
    <property type="project" value="TreeGrafter"/>
</dbReference>
<feature type="domain" description="Mos1 transposase HTH" evidence="1">
    <location>
        <begin position="5"/>
        <end position="51"/>
    </location>
</feature>
<dbReference type="GO" id="GO:0015074">
    <property type="term" value="P:DNA integration"/>
    <property type="evidence" value="ECO:0007669"/>
    <property type="project" value="TreeGrafter"/>
</dbReference>
<dbReference type="GO" id="GO:0031297">
    <property type="term" value="P:replication fork processing"/>
    <property type="evidence" value="ECO:0007669"/>
    <property type="project" value="TreeGrafter"/>
</dbReference>
<dbReference type="AlphaFoldDB" id="A0A2A3EMI9"/>
<proteinExistence type="predicted"/>
<dbReference type="InterPro" id="IPR052709">
    <property type="entry name" value="Transposase-MT_Hybrid"/>
</dbReference>